<evidence type="ECO:0008006" key="4">
    <source>
        <dbReference type="Google" id="ProtNLM"/>
    </source>
</evidence>
<keyword evidence="3" id="KW-1185">Reference proteome</keyword>
<feature type="chain" id="PRO_5007813169" description="Secreted protein" evidence="1">
    <location>
        <begin position="21"/>
        <end position="61"/>
    </location>
</feature>
<evidence type="ECO:0000256" key="1">
    <source>
        <dbReference type="SAM" id="SignalP"/>
    </source>
</evidence>
<dbReference type="Proteomes" id="UP000076830">
    <property type="component" value="Chromosome"/>
</dbReference>
<sequence length="61" mass="6673">MRVVMVVVMRAHAAAFWIHAAALHNRAPGRRPARNGRHVIALACPERCTNGAAYRGINDTP</sequence>
<evidence type="ECO:0000313" key="3">
    <source>
        <dbReference type="Proteomes" id="UP000076830"/>
    </source>
</evidence>
<proteinExistence type="predicted"/>
<evidence type="ECO:0000313" key="2">
    <source>
        <dbReference type="EMBL" id="ANB17490.1"/>
    </source>
</evidence>
<accession>A0A160DTZ1</accession>
<dbReference type="EMBL" id="CP015249">
    <property type="protein sequence ID" value="ANB17490.1"/>
    <property type="molecule type" value="Genomic_DNA"/>
</dbReference>
<protein>
    <recommendedName>
        <fullName evidence="4">Secreted protein</fullName>
    </recommendedName>
</protein>
<reference evidence="2 3" key="1">
    <citation type="submission" date="2016-04" db="EMBL/GenBank/DDBJ databases">
        <title>Complete genome sequence of Dokdonella koreensis DS-123T.</title>
        <authorList>
            <person name="Kim J.F."/>
            <person name="Lee H."/>
            <person name="Kwak M.-J."/>
        </authorList>
    </citation>
    <scope>NUCLEOTIDE SEQUENCE [LARGE SCALE GENOMIC DNA]</scope>
    <source>
        <strain evidence="2 3">DS-123</strain>
    </source>
</reference>
<dbReference type="KEGG" id="dko:I596_1464"/>
<name>A0A160DTZ1_9GAMM</name>
<feature type="signal peptide" evidence="1">
    <location>
        <begin position="1"/>
        <end position="20"/>
    </location>
</feature>
<dbReference type="STRING" id="1300342.I596_1464"/>
<keyword evidence="1" id="KW-0732">Signal</keyword>
<dbReference type="AlphaFoldDB" id="A0A160DTZ1"/>
<organism evidence="2 3">
    <name type="scientific">Dokdonella koreensis DS-123</name>
    <dbReference type="NCBI Taxonomy" id="1300342"/>
    <lineage>
        <taxon>Bacteria</taxon>
        <taxon>Pseudomonadati</taxon>
        <taxon>Pseudomonadota</taxon>
        <taxon>Gammaproteobacteria</taxon>
        <taxon>Lysobacterales</taxon>
        <taxon>Rhodanobacteraceae</taxon>
        <taxon>Dokdonella</taxon>
    </lineage>
</organism>
<gene>
    <name evidence="2" type="ORF">I596_1464</name>
</gene>